<dbReference type="eggNOG" id="COG2197">
    <property type="taxonomic scope" value="Bacteria"/>
</dbReference>
<keyword evidence="6" id="KW-1185">Reference proteome</keyword>
<keyword evidence="2" id="KW-0238">DNA-binding</keyword>
<reference evidence="5 6" key="1">
    <citation type="journal article" date="2017" name="Antonie Van Leeuwenhoek">
        <title>Rhizobium rhizosphaerae sp. nov., a novel species isolated from rice rhizosphere.</title>
        <authorList>
            <person name="Zhao J.J."/>
            <person name="Zhang J."/>
            <person name="Zhang R.J."/>
            <person name="Zhang C.W."/>
            <person name="Yin H.Q."/>
            <person name="Zhang X.X."/>
        </authorList>
    </citation>
    <scope>NUCLEOTIDE SEQUENCE [LARGE SCALE GENOMIC DNA]</scope>
    <source>
        <strain evidence="5 6">E3</strain>
    </source>
</reference>
<dbReference type="EMBL" id="BAEN01000067">
    <property type="protein sequence ID" value="GAC16172.1"/>
    <property type="molecule type" value="Genomic_DNA"/>
</dbReference>
<feature type="domain" description="HTH luxR-type" evidence="4">
    <location>
        <begin position="1"/>
        <end position="70"/>
    </location>
</feature>
<dbReference type="PRINTS" id="PR00038">
    <property type="entry name" value="HTHLUXR"/>
</dbReference>
<accession>K6YD95</accession>
<dbReference type="SUPFAM" id="SSF46894">
    <property type="entry name" value="C-terminal effector domain of the bipartite response regulators"/>
    <property type="match status" value="1"/>
</dbReference>
<dbReference type="PROSITE" id="PS00622">
    <property type="entry name" value="HTH_LUXR_1"/>
    <property type="match status" value="1"/>
</dbReference>
<evidence type="ECO:0000259" key="4">
    <source>
        <dbReference type="PROSITE" id="PS50043"/>
    </source>
</evidence>
<comment type="caution">
    <text evidence="5">The sequence shown here is derived from an EMBL/GenBank/DDBJ whole genome shotgun (WGS) entry which is preliminary data.</text>
</comment>
<dbReference type="OrthoDB" id="9774661at2"/>
<dbReference type="Pfam" id="PF00196">
    <property type="entry name" value="GerE"/>
    <property type="match status" value="1"/>
</dbReference>
<dbReference type="InterPro" id="IPR036388">
    <property type="entry name" value="WH-like_DNA-bd_sf"/>
</dbReference>
<proteinExistence type="predicted"/>
<organism evidence="5 6">
    <name type="scientific">Aliiglaciecola lipolytica E3</name>
    <dbReference type="NCBI Taxonomy" id="1127673"/>
    <lineage>
        <taxon>Bacteria</taxon>
        <taxon>Pseudomonadati</taxon>
        <taxon>Pseudomonadota</taxon>
        <taxon>Gammaproteobacteria</taxon>
        <taxon>Alteromonadales</taxon>
        <taxon>Alteromonadaceae</taxon>
        <taxon>Aliiglaciecola</taxon>
    </lineage>
</organism>
<protein>
    <recommendedName>
        <fullName evidence="4">HTH luxR-type domain-containing protein</fullName>
    </recommendedName>
</protein>
<sequence>MENMLELYQHKLSKREAQVANKVREGLSNRSIAEQLFISERTVKFHCTNIFRKLAVNNRKMLRTLFSSAYEAV</sequence>
<dbReference type="CDD" id="cd06170">
    <property type="entry name" value="LuxR_C_like"/>
    <property type="match status" value="1"/>
</dbReference>
<dbReference type="PANTHER" id="PTHR44688">
    <property type="entry name" value="DNA-BINDING TRANSCRIPTIONAL ACTIVATOR DEVR_DOSR"/>
    <property type="match status" value="1"/>
</dbReference>
<dbReference type="RefSeq" id="WP_008845974.1">
    <property type="nucleotide sequence ID" value="NZ_BAEN01000067.1"/>
</dbReference>
<keyword evidence="3" id="KW-0804">Transcription</keyword>
<dbReference type="PANTHER" id="PTHR44688:SF16">
    <property type="entry name" value="DNA-BINDING TRANSCRIPTIONAL ACTIVATOR DEVR_DOSR"/>
    <property type="match status" value="1"/>
</dbReference>
<evidence type="ECO:0000256" key="1">
    <source>
        <dbReference type="ARBA" id="ARBA00023015"/>
    </source>
</evidence>
<dbReference type="GO" id="GO:0006355">
    <property type="term" value="P:regulation of DNA-templated transcription"/>
    <property type="evidence" value="ECO:0007669"/>
    <property type="project" value="InterPro"/>
</dbReference>
<evidence type="ECO:0000256" key="3">
    <source>
        <dbReference type="ARBA" id="ARBA00023163"/>
    </source>
</evidence>
<evidence type="ECO:0000313" key="5">
    <source>
        <dbReference type="EMBL" id="GAC16172.1"/>
    </source>
</evidence>
<dbReference type="InterPro" id="IPR000792">
    <property type="entry name" value="Tscrpt_reg_LuxR_C"/>
</dbReference>
<dbReference type="Gene3D" id="1.10.10.10">
    <property type="entry name" value="Winged helix-like DNA-binding domain superfamily/Winged helix DNA-binding domain"/>
    <property type="match status" value="1"/>
</dbReference>
<keyword evidence="1" id="KW-0805">Transcription regulation</keyword>
<dbReference type="STRING" id="1127673.GLIP_3560"/>
<evidence type="ECO:0000313" key="6">
    <source>
        <dbReference type="Proteomes" id="UP000006334"/>
    </source>
</evidence>
<dbReference type="Proteomes" id="UP000006334">
    <property type="component" value="Unassembled WGS sequence"/>
</dbReference>
<dbReference type="PROSITE" id="PS50043">
    <property type="entry name" value="HTH_LUXR_2"/>
    <property type="match status" value="1"/>
</dbReference>
<dbReference type="SMART" id="SM00421">
    <property type="entry name" value="HTH_LUXR"/>
    <property type="match status" value="1"/>
</dbReference>
<dbReference type="GO" id="GO:0003677">
    <property type="term" value="F:DNA binding"/>
    <property type="evidence" value="ECO:0007669"/>
    <property type="project" value="UniProtKB-KW"/>
</dbReference>
<dbReference type="InterPro" id="IPR016032">
    <property type="entry name" value="Sig_transdc_resp-reg_C-effctor"/>
</dbReference>
<evidence type="ECO:0000256" key="2">
    <source>
        <dbReference type="ARBA" id="ARBA00023125"/>
    </source>
</evidence>
<name>K6YD95_9ALTE</name>
<gene>
    <name evidence="5" type="ORF">GLIP_3560</name>
</gene>
<dbReference type="AlphaFoldDB" id="K6YD95"/>